<feature type="region of interest" description="Disordered" evidence="3">
    <location>
        <begin position="248"/>
        <end position="283"/>
    </location>
</feature>
<reference evidence="5 6" key="1">
    <citation type="journal article" date="2020" name="ISME J.">
        <title>Uncovering the hidden diversity of litter-decomposition mechanisms in mushroom-forming fungi.</title>
        <authorList>
            <person name="Floudas D."/>
            <person name="Bentzer J."/>
            <person name="Ahren D."/>
            <person name="Johansson T."/>
            <person name="Persson P."/>
            <person name="Tunlid A."/>
        </authorList>
    </citation>
    <scope>NUCLEOTIDE SEQUENCE [LARGE SCALE GENOMIC DNA]</scope>
    <source>
        <strain evidence="5 6">CBS 146.42</strain>
    </source>
</reference>
<dbReference type="GO" id="GO:0005783">
    <property type="term" value="C:endoplasmic reticulum"/>
    <property type="evidence" value="ECO:0007669"/>
    <property type="project" value="TreeGrafter"/>
</dbReference>
<evidence type="ECO:0000256" key="2">
    <source>
        <dbReference type="ARBA" id="ARBA00022737"/>
    </source>
</evidence>
<dbReference type="InterPro" id="IPR016024">
    <property type="entry name" value="ARM-type_fold"/>
</dbReference>
<dbReference type="PANTHER" id="PTHR19316:SF18">
    <property type="entry name" value="HSP70-BINDING PROTEIN 1"/>
    <property type="match status" value="1"/>
</dbReference>
<keyword evidence="6" id="KW-1185">Reference proteome</keyword>
<name>A0A8H5LIN6_9AGAR</name>
<evidence type="ECO:0000256" key="1">
    <source>
        <dbReference type="ARBA" id="ARBA00011045"/>
    </source>
</evidence>
<proteinExistence type="inferred from homology"/>
<dbReference type="AlphaFoldDB" id="A0A8H5LIN6"/>
<feature type="compositionally biased region" description="Polar residues" evidence="3">
    <location>
        <begin position="1"/>
        <end position="15"/>
    </location>
</feature>
<accession>A0A8H5LIN6</accession>
<dbReference type="InterPro" id="IPR050693">
    <property type="entry name" value="Hsp70_NEF-Inhibitors"/>
</dbReference>
<dbReference type="SUPFAM" id="SSF48371">
    <property type="entry name" value="ARM repeat"/>
    <property type="match status" value="1"/>
</dbReference>
<evidence type="ECO:0000259" key="4">
    <source>
        <dbReference type="Pfam" id="PF08609"/>
    </source>
</evidence>
<dbReference type="Pfam" id="PF08609">
    <property type="entry name" value="Fes1"/>
    <property type="match status" value="1"/>
</dbReference>
<dbReference type="PANTHER" id="PTHR19316">
    <property type="entry name" value="PROTEIN FOLDING REGULATOR"/>
    <property type="match status" value="1"/>
</dbReference>
<gene>
    <name evidence="5" type="ORF">D9756_001753</name>
</gene>
<evidence type="ECO:0000313" key="5">
    <source>
        <dbReference type="EMBL" id="KAF5358524.1"/>
    </source>
</evidence>
<dbReference type="Proteomes" id="UP000559027">
    <property type="component" value="Unassembled WGS sequence"/>
</dbReference>
<feature type="domain" description="Nucleotide exchange factor Fes1" evidence="4">
    <location>
        <begin position="1"/>
        <end position="84"/>
    </location>
</feature>
<sequence length="389" mass="42186">MQSLLRWSIENSTPQDGAPSDRPPVSNQKLDPGIIDMILGRPDAEQMKEDVATATDTSKSEDERLAALDHLEMLVEQIDNANDLQKLKLWEPLVSLLDSTESSTEIKVQILWVIGTAIQNNPQAQDVYLACSPLSTLLGFLVPSPSSTLAARAKALYTLSGLLKHNAPAVKELDKPGINGWRILREALQDPEISVRRKTVFLLNALILPATPTPAATQHNPPLLIGSQSQSTVVEGLTTINAPSATSVTSVGPDLHTVDEPNANSPDPIHANSHSAHLQNPSRSDTSRIALEAFGRYDIVDAIVLAVTSPLPYGEDGENDKPDADFEEKAVQLLYTYGVSCQGSFTAKEKEALTQWIEKEKTESGGISQLSERLNLSQTELVALVRRLG</sequence>
<dbReference type="InterPro" id="IPR013918">
    <property type="entry name" value="Nucleotide_exch_fac_Fes1"/>
</dbReference>
<dbReference type="GO" id="GO:0000774">
    <property type="term" value="F:adenyl-nucleotide exchange factor activity"/>
    <property type="evidence" value="ECO:0007669"/>
    <property type="project" value="TreeGrafter"/>
</dbReference>
<feature type="region of interest" description="Disordered" evidence="3">
    <location>
        <begin position="1"/>
        <end position="31"/>
    </location>
</feature>
<evidence type="ECO:0000313" key="6">
    <source>
        <dbReference type="Proteomes" id="UP000559027"/>
    </source>
</evidence>
<dbReference type="InterPro" id="IPR011989">
    <property type="entry name" value="ARM-like"/>
</dbReference>
<comment type="caution">
    <text evidence="5">The sequence shown here is derived from an EMBL/GenBank/DDBJ whole genome shotgun (WGS) entry which is preliminary data.</text>
</comment>
<organism evidence="5 6">
    <name type="scientific">Leucocoprinus leucothites</name>
    <dbReference type="NCBI Taxonomy" id="201217"/>
    <lineage>
        <taxon>Eukaryota</taxon>
        <taxon>Fungi</taxon>
        <taxon>Dikarya</taxon>
        <taxon>Basidiomycota</taxon>
        <taxon>Agaricomycotina</taxon>
        <taxon>Agaricomycetes</taxon>
        <taxon>Agaricomycetidae</taxon>
        <taxon>Agaricales</taxon>
        <taxon>Agaricineae</taxon>
        <taxon>Agaricaceae</taxon>
        <taxon>Leucocoprinus</taxon>
    </lineage>
</organism>
<dbReference type="EMBL" id="JAACJO010000005">
    <property type="protein sequence ID" value="KAF5358524.1"/>
    <property type="molecule type" value="Genomic_DNA"/>
</dbReference>
<dbReference type="Gene3D" id="1.25.10.10">
    <property type="entry name" value="Leucine-rich Repeat Variant"/>
    <property type="match status" value="1"/>
</dbReference>
<comment type="similarity">
    <text evidence="1">Belongs to the FES1 family.</text>
</comment>
<evidence type="ECO:0000256" key="3">
    <source>
        <dbReference type="SAM" id="MobiDB-lite"/>
    </source>
</evidence>
<feature type="compositionally biased region" description="Polar residues" evidence="3">
    <location>
        <begin position="272"/>
        <end position="283"/>
    </location>
</feature>
<protein>
    <recommendedName>
        <fullName evidence="4">Nucleotide exchange factor Fes1 domain-containing protein</fullName>
    </recommendedName>
</protein>
<dbReference type="OrthoDB" id="10250458at2759"/>
<keyword evidence="2" id="KW-0677">Repeat</keyword>